<name>A0A5N5H4X0_9ROSA</name>
<dbReference type="Pfam" id="PF00931">
    <property type="entry name" value="NB-ARC"/>
    <property type="match status" value="1"/>
</dbReference>
<evidence type="ECO:0000259" key="3">
    <source>
        <dbReference type="Pfam" id="PF00931"/>
    </source>
</evidence>
<sequence length="471" mass="53756">MGGIGKTTLAETVFHRLSSKFEASCFLKNAREKSEQLDGLDCLQKKLLSEIFKEEGLYIGSTIVRNRLSHIKVLIVLDVSSPMQMERLAGDRLRYGTGSRIIITSRDRGTLRQTVEEDNIHEELAKKTVDYAKGVPLALTVLGPLFFNCKSKEDWEDEFNKLKQFPSEDIQKVLRISYDRLGKYEKEIFLDIACFHKGKKVNEETPNVEAILLSSWYESEKQPLNFKLTSNLIMLIGITFRILDRKSAASLDLPDSLRYLDWFAYPLESLPSKFSPENLVELHMPYSQVKKLWKEDKRLVNLQVLDLSRCERLVEIPWYFQDLDRVTHFHLRGCTSLKYLPEMPGNIKYLDLCMSGIKELPQSVWSHEKISYLNISCCRNLQKLPSHGCKLKVSGSFNLDGCTSLREFSELPRDISKLSLIGFQRLIMESTDDEGVLLLAPETRDGQTGPGPRGRGGSMRFGAGMGLVQKL</sequence>
<dbReference type="AlphaFoldDB" id="A0A5N5H4X0"/>
<keyword evidence="5" id="KW-1185">Reference proteome</keyword>
<accession>A0A5N5H4X0</accession>
<reference evidence="4 5" key="1">
    <citation type="submission" date="2019-09" db="EMBL/GenBank/DDBJ databases">
        <authorList>
            <person name="Ou C."/>
        </authorList>
    </citation>
    <scope>NUCLEOTIDE SEQUENCE [LARGE SCALE GENOMIC DNA]</scope>
    <source>
        <strain evidence="4">S2</strain>
        <tissue evidence="4">Leaf</tissue>
    </source>
</reference>
<dbReference type="Proteomes" id="UP000327157">
    <property type="component" value="Chromosome 4"/>
</dbReference>
<dbReference type="InterPro" id="IPR002182">
    <property type="entry name" value="NB-ARC"/>
</dbReference>
<dbReference type="GO" id="GO:0006952">
    <property type="term" value="P:defense response"/>
    <property type="evidence" value="ECO:0007669"/>
    <property type="project" value="InterPro"/>
</dbReference>
<gene>
    <name evidence="4" type="ORF">D8674_025171</name>
</gene>
<dbReference type="InterPro" id="IPR011713">
    <property type="entry name" value="Leu-rich_rpt_3"/>
</dbReference>
<reference evidence="5" key="2">
    <citation type="submission" date="2019-10" db="EMBL/GenBank/DDBJ databases">
        <title>A de novo genome assembly of a pear dwarfing rootstock.</title>
        <authorList>
            <person name="Wang F."/>
            <person name="Wang J."/>
            <person name="Li S."/>
            <person name="Zhang Y."/>
            <person name="Fang M."/>
            <person name="Ma L."/>
            <person name="Zhao Y."/>
            <person name="Jiang S."/>
        </authorList>
    </citation>
    <scope>NUCLEOTIDE SEQUENCE [LARGE SCALE GENOMIC DNA]</scope>
</reference>
<evidence type="ECO:0000313" key="5">
    <source>
        <dbReference type="Proteomes" id="UP000327157"/>
    </source>
</evidence>
<dbReference type="PANTHER" id="PTHR11017:SF479">
    <property type="entry name" value="DISEASE RESISTANCE PROTEIN (TIR-NBS-LRR CLASS) FAMILY"/>
    <property type="match status" value="1"/>
</dbReference>
<evidence type="ECO:0000256" key="1">
    <source>
        <dbReference type="ARBA" id="ARBA00022614"/>
    </source>
</evidence>
<keyword evidence="2" id="KW-0677">Repeat</keyword>
<dbReference type="OrthoDB" id="1165644at2759"/>
<feature type="domain" description="NB-ARC" evidence="3">
    <location>
        <begin position="1"/>
        <end position="121"/>
    </location>
</feature>
<dbReference type="InterPro" id="IPR044974">
    <property type="entry name" value="Disease_R_plants"/>
</dbReference>
<dbReference type="SUPFAM" id="SSF52058">
    <property type="entry name" value="L domain-like"/>
    <property type="match status" value="1"/>
</dbReference>
<reference evidence="4 5" key="3">
    <citation type="submission" date="2019-11" db="EMBL/GenBank/DDBJ databases">
        <title>A de novo genome assembly of a pear dwarfing rootstock.</title>
        <authorList>
            <person name="Wang F."/>
            <person name="Wang J."/>
            <person name="Li S."/>
            <person name="Zhang Y."/>
            <person name="Fang M."/>
            <person name="Ma L."/>
            <person name="Zhao Y."/>
            <person name="Jiang S."/>
        </authorList>
    </citation>
    <scope>NUCLEOTIDE SEQUENCE [LARGE SCALE GENOMIC DNA]</scope>
    <source>
        <strain evidence="4">S2</strain>
        <tissue evidence="4">Leaf</tissue>
    </source>
</reference>
<dbReference type="EMBL" id="SMOL01000231">
    <property type="protein sequence ID" value="KAB2622989.1"/>
    <property type="molecule type" value="Genomic_DNA"/>
</dbReference>
<dbReference type="InterPro" id="IPR027417">
    <property type="entry name" value="P-loop_NTPase"/>
</dbReference>
<comment type="caution">
    <text evidence="4">The sequence shown here is derived from an EMBL/GenBank/DDBJ whole genome shotgun (WGS) entry which is preliminary data.</text>
</comment>
<dbReference type="Gene3D" id="3.40.50.300">
    <property type="entry name" value="P-loop containing nucleotide triphosphate hydrolases"/>
    <property type="match status" value="1"/>
</dbReference>
<dbReference type="Pfam" id="PF07725">
    <property type="entry name" value="LRR_3"/>
    <property type="match status" value="1"/>
</dbReference>
<protein>
    <submittedName>
        <fullName evidence="4">TMV resistance protein N-like</fullName>
    </submittedName>
</protein>
<dbReference type="Gene3D" id="3.80.10.10">
    <property type="entry name" value="Ribonuclease Inhibitor"/>
    <property type="match status" value="1"/>
</dbReference>
<evidence type="ECO:0000313" key="4">
    <source>
        <dbReference type="EMBL" id="KAB2622989.1"/>
    </source>
</evidence>
<keyword evidence="1" id="KW-0433">Leucine-rich repeat</keyword>
<dbReference type="PANTHER" id="PTHR11017">
    <property type="entry name" value="LEUCINE-RICH REPEAT-CONTAINING PROTEIN"/>
    <property type="match status" value="1"/>
</dbReference>
<organism evidence="4 5">
    <name type="scientific">Pyrus ussuriensis x Pyrus communis</name>
    <dbReference type="NCBI Taxonomy" id="2448454"/>
    <lineage>
        <taxon>Eukaryota</taxon>
        <taxon>Viridiplantae</taxon>
        <taxon>Streptophyta</taxon>
        <taxon>Embryophyta</taxon>
        <taxon>Tracheophyta</taxon>
        <taxon>Spermatophyta</taxon>
        <taxon>Magnoliopsida</taxon>
        <taxon>eudicotyledons</taxon>
        <taxon>Gunneridae</taxon>
        <taxon>Pentapetalae</taxon>
        <taxon>rosids</taxon>
        <taxon>fabids</taxon>
        <taxon>Rosales</taxon>
        <taxon>Rosaceae</taxon>
        <taxon>Amygdaloideae</taxon>
        <taxon>Maleae</taxon>
        <taxon>Pyrus</taxon>
    </lineage>
</organism>
<evidence type="ECO:0000256" key="2">
    <source>
        <dbReference type="ARBA" id="ARBA00022737"/>
    </source>
</evidence>
<dbReference type="InterPro" id="IPR032675">
    <property type="entry name" value="LRR_dom_sf"/>
</dbReference>
<proteinExistence type="predicted"/>
<dbReference type="SUPFAM" id="SSF52540">
    <property type="entry name" value="P-loop containing nucleoside triphosphate hydrolases"/>
    <property type="match status" value="1"/>
</dbReference>